<accession>A0A9D4HEY7</accession>
<proteinExistence type="predicted"/>
<dbReference type="EMBL" id="JAIWYP010000013">
    <property type="protein sequence ID" value="KAH3715219.1"/>
    <property type="molecule type" value="Genomic_DNA"/>
</dbReference>
<comment type="caution">
    <text evidence="1">The sequence shown here is derived from an EMBL/GenBank/DDBJ whole genome shotgun (WGS) entry which is preliminary data.</text>
</comment>
<protein>
    <submittedName>
        <fullName evidence="1">Uncharacterized protein</fullName>
    </submittedName>
</protein>
<evidence type="ECO:0000313" key="2">
    <source>
        <dbReference type="Proteomes" id="UP000828390"/>
    </source>
</evidence>
<dbReference type="AlphaFoldDB" id="A0A9D4HEY7"/>
<sequence>MFSLKLLKVAGATVFDRHVSPTAHAECCCSSSKHIKNLGIVVERLERRKIRSAYEAVWKVKL</sequence>
<evidence type="ECO:0000313" key="1">
    <source>
        <dbReference type="EMBL" id="KAH3715219.1"/>
    </source>
</evidence>
<keyword evidence="2" id="KW-1185">Reference proteome</keyword>
<name>A0A9D4HEY7_DREPO</name>
<gene>
    <name evidence="1" type="ORF">DPMN_057925</name>
</gene>
<reference evidence="1" key="1">
    <citation type="journal article" date="2019" name="bioRxiv">
        <title>The Genome of the Zebra Mussel, Dreissena polymorpha: A Resource for Invasive Species Research.</title>
        <authorList>
            <person name="McCartney M.A."/>
            <person name="Auch B."/>
            <person name="Kono T."/>
            <person name="Mallez S."/>
            <person name="Zhang Y."/>
            <person name="Obille A."/>
            <person name="Becker A."/>
            <person name="Abrahante J.E."/>
            <person name="Garbe J."/>
            <person name="Badalamenti J.P."/>
            <person name="Herman A."/>
            <person name="Mangelson H."/>
            <person name="Liachko I."/>
            <person name="Sullivan S."/>
            <person name="Sone E.D."/>
            <person name="Koren S."/>
            <person name="Silverstein K.A.T."/>
            <person name="Beckman K.B."/>
            <person name="Gohl D.M."/>
        </authorList>
    </citation>
    <scope>NUCLEOTIDE SEQUENCE</scope>
    <source>
        <strain evidence="1">Duluth1</strain>
        <tissue evidence="1">Whole animal</tissue>
    </source>
</reference>
<organism evidence="1 2">
    <name type="scientific">Dreissena polymorpha</name>
    <name type="common">Zebra mussel</name>
    <name type="synonym">Mytilus polymorpha</name>
    <dbReference type="NCBI Taxonomy" id="45954"/>
    <lineage>
        <taxon>Eukaryota</taxon>
        <taxon>Metazoa</taxon>
        <taxon>Spiralia</taxon>
        <taxon>Lophotrochozoa</taxon>
        <taxon>Mollusca</taxon>
        <taxon>Bivalvia</taxon>
        <taxon>Autobranchia</taxon>
        <taxon>Heteroconchia</taxon>
        <taxon>Euheterodonta</taxon>
        <taxon>Imparidentia</taxon>
        <taxon>Neoheterodontei</taxon>
        <taxon>Myida</taxon>
        <taxon>Dreissenoidea</taxon>
        <taxon>Dreissenidae</taxon>
        <taxon>Dreissena</taxon>
    </lineage>
</organism>
<dbReference type="Proteomes" id="UP000828390">
    <property type="component" value="Unassembled WGS sequence"/>
</dbReference>
<reference evidence="1" key="2">
    <citation type="submission" date="2020-11" db="EMBL/GenBank/DDBJ databases">
        <authorList>
            <person name="McCartney M.A."/>
            <person name="Auch B."/>
            <person name="Kono T."/>
            <person name="Mallez S."/>
            <person name="Becker A."/>
            <person name="Gohl D.M."/>
            <person name="Silverstein K.A.T."/>
            <person name="Koren S."/>
            <person name="Bechman K.B."/>
            <person name="Herman A."/>
            <person name="Abrahante J.E."/>
            <person name="Garbe J."/>
        </authorList>
    </citation>
    <scope>NUCLEOTIDE SEQUENCE</scope>
    <source>
        <strain evidence="1">Duluth1</strain>
        <tissue evidence="1">Whole animal</tissue>
    </source>
</reference>